<sequence length="237" mass="25486">MLRRRSRVGSGAPAQPGLATRLPAGRQRARRAARKGAPAPVQAQGPAREYLNQASPRQENDLELTVEDDLKSEYVFAVVRVAACPIVELASRVERNDVEGDLARVRALLASRPGAGAAGAGTSGGGGVECVGDERLQLRCPLTLSRPTSAPARGRLCRHLQCMDLDAYLVANVRTRAFNSRWRCPLCSLGLRAADLCIDTFVEGVLAATADGVEERSSWRPTPPGRRWSLRLDAAPL</sequence>
<keyword evidence="8" id="KW-1185">Reference proteome</keyword>
<feature type="non-terminal residue" evidence="7">
    <location>
        <position position="237"/>
    </location>
</feature>
<evidence type="ECO:0000256" key="5">
    <source>
        <dbReference type="SAM" id="MobiDB-lite"/>
    </source>
</evidence>
<keyword evidence="2 4" id="KW-0863">Zinc-finger</keyword>
<accession>A0ABN9PQN9</accession>
<evidence type="ECO:0000313" key="8">
    <source>
        <dbReference type="Proteomes" id="UP001189429"/>
    </source>
</evidence>
<name>A0ABN9PQN9_9DINO</name>
<dbReference type="PANTHER" id="PTHR10782:SF4">
    <property type="entry name" value="TONALLI, ISOFORM E"/>
    <property type="match status" value="1"/>
</dbReference>
<dbReference type="Gene3D" id="3.30.40.10">
    <property type="entry name" value="Zinc/RING finger domain, C3HC4 (zinc finger)"/>
    <property type="match status" value="1"/>
</dbReference>
<dbReference type="InterPro" id="IPR013083">
    <property type="entry name" value="Znf_RING/FYVE/PHD"/>
</dbReference>
<proteinExistence type="predicted"/>
<reference evidence="7" key="1">
    <citation type="submission" date="2023-10" db="EMBL/GenBank/DDBJ databases">
        <authorList>
            <person name="Chen Y."/>
            <person name="Shah S."/>
            <person name="Dougan E. K."/>
            <person name="Thang M."/>
            <person name="Chan C."/>
        </authorList>
    </citation>
    <scope>NUCLEOTIDE SEQUENCE [LARGE SCALE GENOMIC DNA]</scope>
</reference>
<dbReference type="Proteomes" id="UP001189429">
    <property type="component" value="Unassembled WGS sequence"/>
</dbReference>
<comment type="caution">
    <text evidence="7">The sequence shown here is derived from an EMBL/GenBank/DDBJ whole genome shotgun (WGS) entry which is preliminary data.</text>
</comment>
<protein>
    <recommendedName>
        <fullName evidence="6">SP-RING-type domain-containing protein</fullName>
    </recommendedName>
</protein>
<feature type="domain" description="SP-RING-type" evidence="6">
    <location>
        <begin position="124"/>
        <end position="211"/>
    </location>
</feature>
<gene>
    <name evidence="7" type="ORF">PCOR1329_LOCUS5116</name>
</gene>
<dbReference type="EMBL" id="CAUYUJ010001337">
    <property type="protein sequence ID" value="CAK0795436.1"/>
    <property type="molecule type" value="Genomic_DNA"/>
</dbReference>
<dbReference type="PANTHER" id="PTHR10782">
    <property type="entry name" value="ZINC FINGER MIZ DOMAIN-CONTAINING PROTEIN"/>
    <property type="match status" value="1"/>
</dbReference>
<feature type="region of interest" description="Disordered" evidence="5">
    <location>
        <begin position="1"/>
        <end position="60"/>
    </location>
</feature>
<dbReference type="Pfam" id="PF02891">
    <property type="entry name" value="zf-MIZ"/>
    <property type="match status" value="1"/>
</dbReference>
<feature type="compositionally biased region" description="Low complexity" evidence="5">
    <location>
        <begin position="35"/>
        <end position="47"/>
    </location>
</feature>
<dbReference type="PROSITE" id="PS51044">
    <property type="entry name" value="ZF_SP_RING"/>
    <property type="match status" value="1"/>
</dbReference>
<evidence type="ECO:0000256" key="2">
    <source>
        <dbReference type="ARBA" id="ARBA00022771"/>
    </source>
</evidence>
<evidence type="ECO:0000256" key="3">
    <source>
        <dbReference type="ARBA" id="ARBA00022833"/>
    </source>
</evidence>
<evidence type="ECO:0000256" key="4">
    <source>
        <dbReference type="PROSITE-ProRule" id="PRU00452"/>
    </source>
</evidence>
<dbReference type="InterPro" id="IPR004181">
    <property type="entry name" value="Znf_MIZ"/>
</dbReference>
<organism evidence="7 8">
    <name type="scientific">Prorocentrum cordatum</name>
    <dbReference type="NCBI Taxonomy" id="2364126"/>
    <lineage>
        <taxon>Eukaryota</taxon>
        <taxon>Sar</taxon>
        <taxon>Alveolata</taxon>
        <taxon>Dinophyceae</taxon>
        <taxon>Prorocentrales</taxon>
        <taxon>Prorocentraceae</taxon>
        <taxon>Prorocentrum</taxon>
    </lineage>
</organism>
<evidence type="ECO:0000256" key="1">
    <source>
        <dbReference type="ARBA" id="ARBA00022723"/>
    </source>
</evidence>
<keyword evidence="1" id="KW-0479">Metal-binding</keyword>
<dbReference type="CDD" id="cd16650">
    <property type="entry name" value="SP-RING_PIAS-like"/>
    <property type="match status" value="1"/>
</dbReference>
<evidence type="ECO:0000259" key="6">
    <source>
        <dbReference type="PROSITE" id="PS51044"/>
    </source>
</evidence>
<evidence type="ECO:0000313" key="7">
    <source>
        <dbReference type="EMBL" id="CAK0795436.1"/>
    </source>
</evidence>
<keyword evidence="3" id="KW-0862">Zinc</keyword>